<organism evidence="6 7">
    <name type="scientific">Parascaris equorum</name>
    <name type="common">Equine roundworm</name>
    <dbReference type="NCBI Taxonomy" id="6256"/>
    <lineage>
        <taxon>Eukaryota</taxon>
        <taxon>Metazoa</taxon>
        <taxon>Ecdysozoa</taxon>
        <taxon>Nematoda</taxon>
        <taxon>Chromadorea</taxon>
        <taxon>Rhabditida</taxon>
        <taxon>Spirurina</taxon>
        <taxon>Ascaridomorpha</taxon>
        <taxon>Ascaridoidea</taxon>
        <taxon>Ascarididae</taxon>
        <taxon>Parascaris</taxon>
    </lineage>
</organism>
<protein>
    <recommendedName>
        <fullName evidence="5">Flavin-containing monooxygenase</fullName>
        <ecNumber evidence="5">1.-.-.-</ecNumber>
    </recommendedName>
</protein>
<sequence length="190" mass="21772">MRARAETSAQEFSTIFRSLHGKQNRDSCNEIEIYTEIVEFSETKCYEFANGLIQPIGSIAPISELQSRWVAAVFSGQIKLPSKTEMLADIAYYKSTRHTLQVDYMKYMDELAELIGCKPNVWKYVLTDPMFALQLFFGANAPYAYRLQGMGKWEGAKNALKTLPERVKKPMKCRNFPMNGYKQHGAIMSR</sequence>
<dbReference type="PANTHER" id="PTHR23023">
    <property type="entry name" value="DIMETHYLANILINE MONOOXYGENASE"/>
    <property type="match status" value="1"/>
</dbReference>
<dbReference type="EC" id="1.-.-.-" evidence="5"/>
<keyword evidence="5" id="KW-0503">Monooxygenase</keyword>
<evidence type="ECO:0000256" key="3">
    <source>
        <dbReference type="ARBA" id="ARBA00022827"/>
    </source>
</evidence>
<dbReference type="GO" id="GO:0050661">
    <property type="term" value="F:NADP binding"/>
    <property type="evidence" value="ECO:0007669"/>
    <property type="project" value="InterPro"/>
</dbReference>
<dbReference type="Proteomes" id="UP000887564">
    <property type="component" value="Unplaced"/>
</dbReference>
<dbReference type="SUPFAM" id="SSF51905">
    <property type="entry name" value="FAD/NAD(P)-binding domain"/>
    <property type="match status" value="1"/>
</dbReference>
<evidence type="ECO:0000256" key="5">
    <source>
        <dbReference type="RuleBase" id="RU361177"/>
    </source>
</evidence>
<dbReference type="GO" id="GO:0004499">
    <property type="term" value="F:N,N-dimethylaniline monooxygenase activity"/>
    <property type="evidence" value="ECO:0007669"/>
    <property type="project" value="InterPro"/>
</dbReference>
<keyword evidence="4 5" id="KW-0560">Oxidoreductase</keyword>
<accession>A0A914RYI2</accession>
<dbReference type="InterPro" id="IPR020946">
    <property type="entry name" value="Flavin_mOase-like"/>
</dbReference>
<comment type="cofactor">
    <cofactor evidence="5">
        <name>FAD</name>
        <dbReference type="ChEBI" id="CHEBI:57692"/>
    </cofactor>
</comment>
<evidence type="ECO:0000256" key="1">
    <source>
        <dbReference type="ARBA" id="ARBA00009183"/>
    </source>
</evidence>
<dbReference type="AlphaFoldDB" id="A0A914RYI2"/>
<dbReference type="Gene3D" id="3.50.50.60">
    <property type="entry name" value="FAD/NAD(P)-binding domain"/>
    <property type="match status" value="1"/>
</dbReference>
<comment type="similarity">
    <text evidence="1 5">Belongs to the FMO family.</text>
</comment>
<evidence type="ECO:0000313" key="6">
    <source>
        <dbReference type="Proteomes" id="UP000887564"/>
    </source>
</evidence>
<reference evidence="7" key="1">
    <citation type="submission" date="2022-11" db="UniProtKB">
        <authorList>
            <consortium name="WormBaseParasite"/>
        </authorList>
    </citation>
    <scope>IDENTIFICATION</scope>
</reference>
<dbReference type="InterPro" id="IPR036188">
    <property type="entry name" value="FAD/NAD-bd_sf"/>
</dbReference>
<dbReference type="GO" id="GO:0050660">
    <property type="term" value="F:flavin adenine dinucleotide binding"/>
    <property type="evidence" value="ECO:0007669"/>
    <property type="project" value="InterPro"/>
</dbReference>
<evidence type="ECO:0000256" key="2">
    <source>
        <dbReference type="ARBA" id="ARBA00022630"/>
    </source>
</evidence>
<proteinExistence type="inferred from homology"/>
<evidence type="ECO:0000313" key="7">
    <source>
        <dbReference type="WBParaSite" id="PEQ_0001122201-mRNA-1"/>
    </source>
</evidence>
<evidence type="ECO:0000256" key="4">
    <source>
        <dbReference type="ARBA" id="ARBA00023002"/>
    </source>
</evidence>
<keyword evidence="3 5" id="KW-0274">FAD</keyword>
<dbReference type="WBParaSite" id="PEQ_0001122201-mRNA-1">
    <property type="protein sequence ID" value="PEQ_0001122201-mRNA-1"/>
    <property type="gene ID" value="PEQ_0001122201"/>
</dbReference>
<dbReference type="InterPro" id="IPR050346">
    <property type="entry name" value="FMO-like"/>
</dbReference>
<keyword evidence="2 5" id="KW-0285">Flavoprotein</keyword>
<name>A0A914RYI2_PAREQ</name>
<keyword evidence="6" id="KW-1185">Reference proteome</keyword>
<dbReference type="Pfam" id="PF00743">
    <property type="entry name" value="FMO-like"/>
    <property type="match status" value="1"/>
</dbReference>